<keyword evidence="1" id="KW-0812">Transmembrane</keyword>
<organism evidence="2 3">
    <name type="scientific">Rhodocytophaga rosea</name>
    <dbReference type="NCBI Taxonomy" id="2704465"/>
    <lineage>
        <taxon>Bacteria</taxon>
        <taxon>Pseudomonadati</taxon>
        <taxon>Bacteroidota</taxon>
        <taxon>Cytophagia</taxon>
        <taxon>Cytophagales</taxon>
        <taxon>Rhodocytophagaceae</taxon>
        <taxon>Rhodocytophaga</taxon>
    </lineage>
</organism>
<feature type="transmembrane region" description="Helical" evidence="1">
    <location>
        <begin position="148"/>
        <end position="168"/>
    </location>
</feature>
<dbReference type="KEGG" id="rhoz:GXP67_05505"/>
<feature type="transmembrane region" description="Helical" evidence="1">
    <location>
        <begin position="180"/>
        <end position="199"/>
    </location>
</feature>
<evidence type="ECO:0000256" key="1">
    <source>
        <dbReference type="SAM" id="Phobius"/>
    </source>
</evidence>
<keyword evidence="3" id="KW-1185">Reference proteome</keyword>
<keyword evidence="1" id="KW-0472">Membrane</keyword>
<protein>
    <submittedName>
        <fullName evidence="2">Uncharacterized protein</fullName>
    </submittedName>
</protein>
<gene>
    <name evidence="2" type="ORF">GXP67_05505</name>
</gene>
<keyword evidence="1" id="KW-1133">Transmembrane helix</keyword>
<accession>A0A6C0GEJ0</accession>
<name>A0A6C0GEJ0_9BACT</name>
<dbReference type="AlphaFoldDB" id="A0A6C0GEJ0"/>
<feature type="transmembrane region" description="Helical" evidence="1">
    <location>
        <begin position="38"/>
        <end position="58"/>
    </location>
</feature>
<dbReference type="Proteomes" id="UP000480178">
    <property type="component" value="Chromosome"/>
</dbReference>
<evidence type="ECO:0000313" key="3">
    <source>
        <dbReference type="Proteomes" id="UP000480178"/>
    </source>
</evidence>
<dbReference type="RefSeq" id="WP_162442233.1">
    <property type="nucleotide sequence ID" value="NZ_CP048222.1"/>
</dbReference>
<feature type="transmembrane region" description="Helical" evidence="1">
    <location>
        <begin position="117"/>
        <end position="136"/>
    </location>
</feature>
<sequence length="207" mass="23040">MKRILLRTIGGLIDFYFISYLLGIGMMLLTMISGSLSSSFILISMGLSVIGVIAYHLFHRRFILLSPGENIIGIVDEHNKSLSVSPFTITRIPIFILSLLTLALTGNLLDGLSNGRVYDFLSIILFSLISGCFYYGMRTFFIKPQLMAIVLISIGLVLTASTLTYHVSQPYLDVKTTVRNAFLLLAALWMIGGAIYIKYKKREINVA</sequence>
<reference evidence="2 3" key="1">
    <citation type="submission" date="2020-01" db="EMBL/GenBank/DDBJ databases">
        <authorList>
            <person name="Kim M.K."/>
        </authorList>
    </citation>
    <scope>NUCLEOTIDE SEQUENCE [LARGE SCALE GENOMIC DNA]</scope>
    <source>
        <strain evidence="2 3">172606-1</strain>
    </source>
</reference>
<feature type="transmembrane region" description="Helical" evidence="1">
    <location>
        <begin position="88"/>
        <end position="105"/>
    </location>
</feature>
<proteinExistence type="predicted"/>
<evidence type="ECO:0000313" key="2">
    <source>
        <dbReference type="EMBL" id="QHT66162.1"/>
    </source>
</evidence>
<dbReference type="EMBL" id="CP048222">
    <property type="protein sequence ID" value="QHT66162.1"/>
    <property type="molecule type" value="Genomic_DNA"/>
</dbReference>
<feature type="transmembrane region" description="Helical" evidence="1">
    <location>
        <begin position="12"/>
        <end position="32"/>
    </location>
</feature>